<accession>A0A4Z0BZC3</accession>
<dbReference type="Proteomes" id="UP000297564">
    <property type="component" value="Unassembled WGS sequence"/>
</dbReference>
<evidence type="ECO:0000313" key="2">
    <source>
        <dbReference type="Proteomes" id="UP000297564"/>
    </source>
</evidence>
<organism evidence="1 2">
    <name type="scientific">Ramlibacter rhizophilus</name>
    <dbReference type="NCBI Taxonomy" id="1781167"/>
    <lineage>
        <taxon>Bacteria</taxon>
        <taxon>Pseudomonadati</taxon>
        <taxon>Pseudomonadota</taxon>
        <taxon>Betaproteobacteria</taxon>
        <taxon>Burkholderiales</taxon>
        <taxon>Comamonadaceae</taxon>
        <taxon>Ramlibacter</taxon>
    </lineage>
</organism>
<comment type="caution">
    <text evidence="1">The sequence shown here is derived from an EMBL/GenBank/DDBJ whole genome shotgun (WGS) entry which is preliminary data.</text>
</comment>
<proteinExistence type="predicted"/>
<protein>
    <submittedName>
        <fullName evidence="1">Uncharacterized protein</fullName>
    </submittedName>
</protein>
<name>A0A4Z0BZC3_9BURK</name>
<dbReference type="AlphaFoldDB" id="A0A4Z0BZC3"/>
<reference evidence="1 2" key="1">
    <citation type="submission" date="2019-03" db="EMBL/GenBank/DDBJ databases">
        <title>Ramlibacter rhizophilus CCTCC AB2015357, whole genome shotgun sequence.</title>
        <authorList>
            <person name="Zhang X."/>
            <person name="Feng G."/>
            <person name="Zhu H."/>
        </authorList>
    </citation>
    <scope>NUCLEOTIDE SEQUENCE [LARGE SCALE GENOMIC DNA]</scope>
    <source>
        <strain evidence="1 2">CCTCC AB2015357</strain>
    </source>
</reference>
<keyword evidence="2" id="KW-1185">Reference proteome</keyword>
<gene>
    <name evidence="1" type="ORF">EZ242_05640</name>
</gene>
<dbReference type="EMBL" id="SMLL01000002">
    <property type="protein sequence ID" value="TFZ03365.1"/>
    <property type="molecule type" value="Genomic_DNA"/>
</dbReference>
<evidence type="ECO:0000313" key="1">
    <source>
        <dbReference type="EMBL" id="TFZ03365.1"/>
    </source>
</evidence>
<sequence length="211" mass="23628">MPSAAVETNPLAGRVFEGEAAAVLATLRRSKNKTVVEGCQRELRALSAAADFYDLWGEAHQELSLGRMTEHRRREAEVDLLLDAVIDVATSFPQDHWRKTMATRFFQLLAECARCMLAATQQFHPVMFRELINEGWRALGRAEELGWALEQSHESGARGGGEGVRRTTSELRAALLEGTAVGTIEELAQRYEMSTRNVSFAKAWARRRQPI</sequence>
<dbReference type="RefSeq" id="WP_135284164.1">
    <property type="nucleotide sequence ID" value="NZ_SMLL01000002.1"/>
</dbReference>